<comment type="caution">
    <text evidence="3">The sequence shown here is derived from an EMBL/GenBank/DDBJ whole genome shotgun (WGS) entry which is preliminary data.</text>
</comment>
<organism evidence="3 5">
    <name type="scientific">Didymodactylos carnosus</name>
    <dbReference type="NCBI Taxonomy" id="1234261"/>
    <lineage>
        <taxon>Eukaryota</taxon>
        <taxon>Metazoa</taxon>
        <taxon>Spiralia</taxon>
        <taxon>Gnathifera</taxon>
        <taxon>Rotifera</taxon>
        <taxon>Eurotatoria</taxon>
        <taxon>Bdelloidea</taxon>
        <taxon>Philodinida</taxon>
        <taxon>Philodinidae</taxon>
        <taxon>Didymodactylos</taxon>
    </lineage>
</organism>
<evidence type="ECO:0000256" key="2">
    <source>
        <dbReference type="SAM" id="MobiDB-lite"/>
    </source>
</evidence>
<reference evidence="3" key="1">
    <citation type="submission" date="2021-02" db="EMBL/GenBank/DDBJ databases">
        <authorList>
            <person name="Nowell W R."/>
        </authorList>
    </citation>
    <scope>NUCLEOTIDE SEQUENCE</scope>
</reference>
<accession>A0A815NA86</accession>
<evidence type="ECO:0000256" key="1">
    <source>
        <dbReference type="SAM" id="Coils"/>
    </source>
</evidence>
<dbReference type="Proteomes" id="UP000663829">
    <property type="component" value="Unassembled WGS sequence"/>
</dbReference>
<gene>
    <name evidence="3" type="ORF">GPM918_LOCUS34168</name>
    <name evidence="4" type="ORF">SRO942_LOCUS34865</name>
</gene>
<proteinExistence type="predicted"/>
<evidence type="ECO:0000313" key="5">
    <source>
        <dbReference type="Proteomes" id="UP000663829"/>
    </source>
</evidence>
<dbReference type="Proteomes" id="UP000681722">
    <property type="component" value="Unassembled WGS sequence"/>
</dbReference>
<evidence type="ECO:0000313" key="3">
    <source>
        <dbReference type="EMBL" id="CAF1435475.1"/>
    </source>
</evidence>
<dbReference type="AlphaFoldDB" id="A0A815NA86"/>
<evidence type="ECO:0000313" key="4">
    <source>
        <dbReference type="EMBL" id="CAF4312940.1"/>
    </source>
</evidence>
<feature type="region of interest" description="Disordered" evidence="2">
    <location>
        <begin position="1"/>
        <end position="21"/>
    </location>
</feature>
<protein>
    <submittedName>
        <fullName evidence="3">Uncharacterized protein</fullName>
    </submittedName>
</protein>
<sequence length="58" mass="6855">SDHNAWPKLIASPSNTTTTAAYKNTNEANREFENELQEIKEKYEQEQKRIEQKYKSSH</sequence>
<keyword evidence="1" id="KW-0175">Coiled coil</keyword>
<feature type="coiled-coil region" evidence="1">
    <location>
        <begin position="22"/>
        <end position="56"/>
    </location>
</feature>
<name>A0A815NA86_9BILA</name>
<dbReference type="EMBL" id="CAJOBC010084177">
    <property type="protein sequence ID" value="CAF4312940.1"/>
    <property type="molecule type" value="Genomic_DNA"/>
</dbReference>
<feature type="non-terminal residue" evidence="3">
    <location>
        <position position="1"/>
    </location>
</feature>
<keyword evidence="5" id="KW-1185">Reference proteome</keyword>
<dbReference type="EMBL" id="CAJNOQ010018736">
    <property type="protein sequence ID" value="CAF1435475.1"/>
    <property type="molecule type" value="Genomic_DNA"/>
</dbReference>